<feature type="compositionally biased region" description="Basic and acidic residues" evidence="1">
    <location>
        <begin position="352"/>
        <end position="368"/>
    </location>
</feature>
<feature type="region of interest" description="Disordered" evidence="1">
    <location>
        <begin position="1"/>
        <end position="557"/>
    </location>
</feature>
<reference evidence="2 3" key="1">
    <citation type="submission" date="2013-07" db="EMBL/GenBank/DDBJ databases">
        <title>The Genome Sequence of Kwoniella mangroviensis CBS10435.</title>
        <authorList>
            <consortium name="The Broad Institute Genome Sequencing Platform"/>
            <person name="Cuomo C."/>
            <person name="Litvintseva A."/>
            <person name="Chen Y."/>
            <person name="Heitman J."/>
            <person name="Sun S."/>
            <person name="Springer D."/>
            <person name="Dromer F."/>
            <person name="Young S.K."/>
            <person name="Zeng Q."/>
            <person name="Gargeya S."/>
            <person name="Fitzgerald M."/>
            <person name="Abouelleil A."/>
            <person name="Alvarado L."/>
            <person name="Berlin A.M."/>
            <person name="Chapman S.B."/>
            <person name="Dewar J."/>
            <person name="Goldberg J."/>
            <person name="Griggs A."/>
            <person name="Gujja S."/>
            <person name="Hansen M."/>
            <person name="Howarth C."/>
            <person name="Imamovic A."/>
            <person name="Larimer J."/>
            <person name="McCowan C."/>
            <person name="Murphy C."/>
            <person name="Pearson M."/>
            <person name="Priest M."/>
            <person name="Roberts A."/>
            <person name="Saif S."/>
            <person name="Shea T."/>
            <person name="Sykes S."/>
            <person name="Wortman J."/>
            <person name="Nusbaum C."/>
            <person name="Birren B."/>
        </authorList>
    </citation>
    <scope>NUCLEOTIDE SEQUENCE [LARGE SCALE GENOMIC DNA]</scope>
    <source>
        <strain evidence="2 3">CBS 10435</strain>
    </source>
</reference>
<feature type="compositionally biased region" description="Polar residues" evidence="1">
    <location>
        <begin position="1297"/>
        <end position="1321"/>
    </location>
</feature>
<protein>
    <submittedName>
        <fullName evidence="2">Uncharacterized protein</fullName>
    </submittedName>
</protein>
<feature type="compositionally biased region" description="Basic residues" evidence="1">
    <location>
        <begin position="1374"/>
        <end position="1388"/>
    </location>
</feature>
<feature type="compositionally biased region" description="Basic and acidic residues" evidence="1">
    <location>
        <begin position="1135"/>
        <end position="1146"/>
    </location>
</feature>
<feature type="compositionally biased region" description="Polar residues" evidence="1">
    <location>
        <begin position="27"/>
        <end position="45"/>
    </location>
</feature>
<proteinExistence type="predicted"/>
<gene>
    <name evidence="2" type="ORF">L486_07062</name>
</gene>
<feature type="compositionally biased region" description="Polar residues" evidence="1">
    <location>
        <begin position="1184"/>
        <end position="1199"/>
    </location>
</feature>
<feature type="compositionally biased region" description="Basic and acidic residues" evidence="1">
    <location>
        <begin position="1005"/>
        <end position="1020"/>
    </location>
</feature>
<feature type="region of interest" description="Disordered" evidence="1">
    <location>
        <begin position="580"/>
        <end position="600"/>
    </location>
</feature>
<feature type="compositionally biased region" description="Polar residues" evidence="1">
    <location>
        <begin position="778"/>
        <end position="794"/>
    </location>
</feature>
<feature type="compositionally biased region" description="Basic residues" evidence="1">
    <location>
        <begin position="122"/>
        <end position="132"/>
    </location>
</feature>
<evidence type="ECO:0000313" key="3">
    <source>
        <dbReference type="Proteomes" id="UP000092583"/>
    </source>
</evidence>
<keyword evidence="3" id="KW-1185">Reference proteome</keyword>
<name>A0A1B9IIT0_9TREE</name>
<feature type="compositionally biased region" description="Basic and acidic residues" evidence="1">
    <location>
        <begin position="7"/>
        <end position="21"/>
    </location>
</feature>
<organism evidence="2 3">
    <name type="scientific">Kwoniella mangroviensis CBS 10435</name>
    <dbReference type="NCBI Taxonomy" id="1331196"/>
    <lineage>
        <taxon>Eukaryota</taxon>
        <taxon>Fungi</taxon>
        <taxon>Dikarya</taxon>
        <taxon>Basidiomycota</taxon>
        <taxon>Agaricomycotina</taxon>
        <taxon>Tremellomycetes</taxon>
        <taxon>Tremellales</taxon>
        <taxon>Cryptococcaceae</taxon>
        <taxon>Kwoniella</taxon>
    </lineage>
</organism>
<feature type="compositionally biased region" description="Basic residues" evidence="1">
    <location>
        <begin position="429"/>
        <end position="447"/>
    </location>
</feature>
<dbReference type="EMBL" id="KI669466">
    <property type="protein sequence ID" value="OCF55578.1"/>
    <property type="molecule type" value="Genomic_DNA"/>
</dbReference>
<evidence type="ECO:0000256" key="1">
    <source>
        <dbReference type="SAM" id="MobiDB-lite"/>
    </source>
</evidence>
<feature type="region of interest" description="Disordered" evidence="1">
    <location>
        <begin position="1368"/>
        <end position="1388"/>
    </location>
</feature>
<dbReference type="OrthoDB" id="2565123at2759"/>
<feature type="compositionally biased region" description="Low complexity" evidence="1">
    <location>
        <begin position="95"/>
        <end position="115"/>
    </location>
</feature>
<feature type="region of interest" description="Disordered" evidence="1">
    <location>
        <begin position="732"/>
        <end position="798"/>
    </location>
</feature>
<feature type="compositionally biased region" description="Basic and acidic residues" evidence="1">
    <location>
        <begin position="262"/>
        <end position="283"/>
    </location>
</feature>
<feature type="region of interest" description="Disordered" evidence="1">
    <location>
        <begin position="953"/>
        <end position="975"/>
    </location>
</feature>
<dbReference type="Proteomes" id="UP000092583">
    <property type="component" value="Unassembled WGS sequence"/>
</dbReference>
<feature type="compositionally biased region" description="Basic and acidic residues" evidence="1">
    <location>
        <begin position="56"/>
        <end position="74"/>
    </location>
</feature>
<feature type="compositionally biased region" description="Polar residues" evidence="1">
    <location>
        <begin position="1027"/>
        <end position="1037"/>
    </location>
</feature>
<evidence type="ECO:0000313" key="2">
    <source>
        <dbReference type="EMBL" id="OCF55578.1"/>
    </source>
</evidence>
<feature type="compositionally biased region" description="Polar residues" evidence="1">
    <location>
        <begin position="1093"/>
        <end position="1115"/>
    </location>
</feature>
<sequence>MPSWSTRAKDDGGKKNDPVKEKMKHVGTSTKSTPQRTDARPSTSLKELAKTLSESVAERRKKDGTGGIKKDDRRHGHYGLLDAITPKPRPQVEASSSNSHKTPSSKSVSLSFTKSAPDSATSKKRGARRGKSSTKNDKEKEKEKEPEEEDGEWDEFGFWRSNPKPQPVPESLIDDPTETMKRKEEEEVDELEDTQVTPSNKGKGKDLPTSSPSPPPTKLRTPALQHTAINPRIVDDTPLPLPPPQTRLHRLKDPDFLFSQNVRKDVSHQDKTQTKDTREKAKEPLFLAVSISPDSDQEPHQREEDDETEEEVELIESPIQRPFTRRSLARLSISDDEDSNQGQGIPPPSFLAERERKKREEEKRAQKAREKKGKINLEATDSDTSVSQSDDRGLVLVPDSNPQGATPARHFGIEITPFVNNSPSQSRKNNSKSSRKSKTYGKGRSHAYQHGNPLPHATSQRLTLTPPPAPVVSSYRGAKRKGSTSIWRDSSSSTSPEPDAVVGFDQDDDMGYETEPPRPGRKRKRWTRNGPPPGERLLGLFGEDEDEPHRCRRKRGRTPRYPVTTVFKWPNSDEDVKVEDQADYDPDTARRRKKRRKREIERRHRVMMRHEPRLQLTRSGSCRARIKDYVGKIGQTLTLHKKPLHASKAVRVRSYKRMQGVPKHACKTMPTISYSEYVARYRRSPNSASSASRPSGGRVNELISAGRRARFEMGFRRQRPITRDITPKLPLVPLVPSQEDPQIEDEIEVEPSQRPFRRRGSSLGQPLVPKNVPRLKFTKNQPPSVSNGPQSSTDPSERIGVDVTSILGHLFTMPPSRQNPRREMPQAFRKASTPLIPFEDIILSDDTPETSRRNPQNYYEAEDPIQPWPTQDSQLEVIGSYSGRTHEMFGGSPVLPSPPERLSETFRRLDGIYEQDMSQHVTRPTIREDMAQPKQVRLEATPLQERPEITASPIHQAAQLAGENGTNKGDLPEDDMDWAEIGKQITPSQWTGLDVHLAQVEEEIKARKSSKSRETSEKAKSAIVSRRASQTSVNPPNTKRGMVGTSNSPKTATELAQPAARAPSTPGRSDPVRRMTGMEVTQHLLQLPLDPSIAQTMEKTFVNTSSRGNSAERPSTSTSRKARREERAKRVHDKRVKDKKKEKEKQTLLNFDKPRSSTSRSVLAEVRPPSDTEEEGEIEKIETPRQNAKPQNSRKQTLSEAYRNIHPPPSPPRLKSRASAPSRYSLGDTPVVKNFKDAKQPSAKSLSERNRKLSQEALGRVFRPPIRGTNSFGPGTSSTDIAGGAGATYEPTEVSRDNTQGNITRQPSTNSIRSTKNSQPYINAWRTEIEGTEHPNERGRNQGGNPFEEDLRMFEHSPTEPSVIDQVDQVEAARKRRKERKRYLSVEG</sequence>
<feature type="compositionally biased region" description="Basic and acidic residues" evidence="1">
    <location>
        <begin position="1327"/>
        <end position="1340"/>
    </location>
</feature>
<feature type="compositionally biased region" description="Acidic residues" evidence="1">
    <location>
        <begin position="304"/>
        <end position="314"/>
    </location>
</feature>
<feature type="compositionally biased region" description="Polar residues" evidence="1">
    <location>
        <begin position="1268"/>
        <end position="1280"/>
    </location>
</feature>
<feature type="compositionally biased region" description="Low complexity" evidence="1">
    <location>
        <begin position="483"/>
        <end position="495"/>
    </location>
</feature>
<feature type="compositionally biased region" description="Acidic residues" evidence="1">
    <location>
        <begin position="146"/>
        <end position="155"/>
    </location>
</feature>
<feature type="region of interest" description="Disordered" evidence="1">
    <location>
        <begin position="1005"/>
        <end position="1349"/>
    </location>
</feature>
<accession>A0A1B9IIT0</accession>
<reference evidence="3" key="2">
    <citation type="submission" date="2013-12" db="EMBL/GenBank/DDBJ databases">
        <title>Evolution of pathogenesis and genome organization in the Tremellales.</title>
        <authorList>
            <person name="Cuomo C."/>
            <person name="Litvintseva A."/>
            <person name="Heitman J."/>
            <person name="Chen Y."/>
            <person name="Sun S."/>
            <person name="Springer D."/>
            <person name="Dromer F."/>
            <person name="Young S."/>
            <person name="Zeng Q."/>
            <person name="Chapman S."/>
            <person name="Gujja S."/>
            <person name="Saif S."/>
            <person name="Birren B."/>
        </authorList>
    </citation>
    <scope>NUCLEOTIDE SEQUENCE [LARGE SCALE GENOMIC DNA]</scope>
    <source>
        <strain evidence="3">CBS 10435</strain>
    </source>
</reference>
<feature type="compositionally biased region" description="Basic and acidic residues" evidence="1">
    <location>
        <begin position="134"/>
        <end position="145"/>
    </location>
</feature>